<dbReference type="EMBL" id="CAFBOL010000037">
    <property type="protein sequence ID" value="CAB4992366.1"/>
    <property type="molecule type" value="Genomic_DNA"/>
</dbReference>
<dbReference type="SUPFAM" id="SSF51690">
    <property type="entry name" value="Nicotinate/Quinolinate PRTase C-terminal domain-like"/>
    <property type="match status" value="1"/>
</dbReference>
<dbReference type="InterPro" id="IPR037128">
    <property type="entry name" value="Quinolinate_PRibosylTase_N_sf"/>
</dbReference>
<dbReference type="GO" id="GO:0004514">
    <property type="term" value="F:nicotinate-nucleotide diphosphorylase (carboxylating) activity"/>
    <property type="evidence" value="ECO:0007669"/>
    <property type="project" value="InterPro"/>
</dbReference>
<comment type="similarity">
    <text evidence="1">Belongs to the NadC/ModD family.</text>
</comment>
<dbReference type="EMBL" id="CAEZYF010000040">
    <property type="protein sequence ID" value="CAB4749999.1"/>
    <property type="molecule type" value="Genomic_DNA"/>
</dbReference>
<dbReference type="Gene3D" id="3.90.1170.20">
    <property type="entry name" value="Quinolinate phosphoribosyl transferase, N-terminal domain"/>
    <property type="match status" value="1"/>
</dbReference>
<keyword evidence="2" id="KW-0808">Transferase</keyword>
<name>A0A6J6AC28_9ZZZZ</name>
<dbReference type="GO" id="GO:0005737">
    <property type="term" value="C:cytoplasm"/>
    <property type="evidence" value="ECO:0007669"/>
    <property type="project" value="TreeGrafter"/>
</dbReference>
<dbReference type="InterPro" id="IPR036068">
    <property type="entry name" value="Nicotinate_pribotase-like_C"/>
</dbReference>
<dbReference type="SUPFAM" id="SSF54675">
    <property type="entry name" value="Nicotinate/Quinolinate PRTase N-terminal domain-like"/>
    <property type="match status" value="1"/>
</dbReference>
<dbReference type="Pfam" id="PF01729">
    <property type="entry name" value="QRPTase_C"/>
    <property type="match status" value="1"/>
</dbReference>
<keyword evidence="2" id="KW-0328">Glycosyltransferase</keyword>
<reference evidence="4" key="1">
    <citation type="submission" date="2020-05" db="EMBL/GenBank/DDBJ databases">
        <authorList>
            <person name="Chiriac C."/>
            <person name="Salcher M."/>
            <person name="Ghai R."/>
            <person name="Kavagutti S V."/>
        </authorList>
    </citation>
    <scope>NUCLEOTIDE SEQUENCE</scope>
</reference>
<dbReference type="EMBL" id="CAESGF010000045">
    <property type="protein sequence ID" value="CAB4365753.1"/>
    <property type="molecule type" value="Genomic_DNA"/>
</dbReference>
<dbReference type="GO" id="GO:0009435">
    <property type="term" value="P:NAD+ biosynthetic process"/>
    <property type="evidence" value="ECO:0007669"/>
    <property type="project" value="InterPro"/>
</dbReference>
<organism evidence="4">
    <name type="scientific">freshwater metagenome</name>
    <dbReference type="NCBI Taxonomy" id="449393"/>
    <lineage>
        <taxon>unclassified sequences</taxon>
        <taxon>metagenomes</taxon>
        <taxon>ecological metagenomes</taxon>
    </lineage>
</organism>
<proteinExistence type="inferred from homology"/>
<dbReference type="EMBL" id="CAFBIY010000002">
    <property type="protein sequence ID" value="CAB4846033.1"/>
    <property type="molecule type" value="Genomic_DNA"/>
</dbReference>
<evidence type="ECO:0000313" key="9">
    <source>
        <dbReference type="EMBL" id="CAB4992366.1"/>
    </source>
</evidence>
<dbReference type="PANTHER" id="PTHR32179:SF3">
    <property type="entry name" value="NICOTINATE-NUCLEOTIDE PYROPHOSPHORYLASE [CARBOXYLATING]"/>
    <property type="match status" value="1"/>
</dbReference>
<evidence type="ECO:0000313" key="5">
    <source>
        <dbReference type="EMBL" id="CAB4749999.1"/>
    </source>
</evidence>
<evidence type="ECO:0000313" key="7">
    <source>
        <dbReference type="EMBL" id="CAB4846033.1"/>
    </source>
</evidence>
<dbReference type="GO" id="GO:0034213">
    <property type="term" value="P:quinolinate catabolic process"/>
    <property type="evidence" value="ECO:0007669"/>
    <property type="project" value="TreeGrafter"/>
</dbReference>
<dbReference type="Gene3D" id="3.20.20.70">
    <property type="entry name" value="Aldolase class I"/>
    <property type="match status" value="1"/>
</dbReference>
<dbReference type="InterPro" id="IPR027277">
    <property type="entry name" value="NadC/ModD"/>
</dbReference>
<dbReference type="PANTHER" id="PTHR32179">
    <property type="entry name" value="NICOTINATE-NUCLEOTIDE PYROPHOSPHORYLASE [CARBOXYLATING]"/>
    <property type="match status" value="1"/>
</dbReference>
<sequence>MVIRRITLELVGSVPGQHRALVVATEPGVVAGSSLVNATELTESAGEWRLLRSEGERVEEGEALVEVTGGAWEIAVAGDHVLGVLGVAGGLARRAIELCDAAPIGLDIACGAWKKWPAAMKPVLRAALDVAGVTHRLVDGEFVYIDKNIVRLLGGVAPAVQRGVALGHGPVAVQVDGVIEARAAVAAGCGIVMVDTGSLADLAAVHDALTADGVRGSVRLAFGGGVTATTLPGARDAGADIVDIGRSILDAPLWDLRLEVVE</sequence>
<evidence type="ECO:0000256" key="2">
    <source>
        <dbReference type="ARBA" id="ARBA00022676"/>
    </source>
</evidence>
<evidence type="ECO:0000313" key="8">
    <source>
        <dbReference type="EMBL" id="CAB4958066.1"/>
    </source>
</evidence>
<dbReference type="AlphaFoldDB" id="A0A6J6AC28"/>
<evidence type="ECO:0000256" key="1">
    <source>
        <dbReference type="ARBA" id="ARBA00009400"/>
    </source>
</evidence>
<dbReference type="EMBL" id="CAFBMT010000037">
    <property type="protein sequence ID" value="CAB4958066.1"/>
    <property type="molecule type" value="Genomic_DNA"/>
</dbReference>
<accession>A0A6J6AC28</accession>
<feature type="domain" description="Quinolinate phosphoribosyl transferase C-terminal" evidence="3">
    <location>
        <begin position="119"/>
        <end position="258"/>
    </location>
</feature>
<gene>
    <name evidence="5" type="ORF">UFOPK2656_03486</name>
    <name evidence="6" type="ORF">UFOPK3099_00057</name>
    <name evidence="7" type="ORF">UFOPK3267_00062</name>
    <name evidence="8" type="ORF">UFOPK3651_03324</name>
    <name evidence="9" type="ORF">UFOPK3931_01557</name>
    <name evidence="4" type="ORF">UFOPK4189_03495</name>
</gene>
<dbReference type="InterPro" id="IPR002638">
    <property type="entry name" value="Quinolinate_PRibosylTrfase_C"/>
</dbReference>
<evidence type="ECO:0000259" key="3">
    <source>
        <dbReference type="Pfam" id="PF01729"/>
    </source>
</evidence>
<dbReference type="EMBL" id="CAFAAV010000002">
    <property type="protein sequence ID" value="CAB4799975.1"/>
    <property type="molecule type" value="Genomic_DNA"/>
</dbReference>
<evidence type="ECO:0000313" key="4">
    <source>
        <dbReference type="EMBL" id="CAB4365753.1"/>
    </source>
</evidence>
<protein>
    <submittedName>
        <fullName evidence="4">Unannotated protein</fullName>
    </submittedName>
</protein>
<dbReference type="InterPro" id="IPR013785">
    <property type="entry name" value="Aldolase_TIM"/>
</dbReference>
<evidence type="ECO:0000313" key="6">
    <source>
        <dbReference type="EMBL" id="CAB4799975.1"/>
    </source>
</evidence>